<evidence type="ECO:0000313" key="2">
    <source>
        <dbReference type="Proteomes" id="UP001611397"/>
    </source>
</evidence>
<evidence type="ECO:0000313" key="1">
    <source>
        <dbReference type="EMBL" id="MFI2159617.1"/>
    </source>
</evidence>
<sequence length="100" mass="10992">MDETYAAKLQIYSVEEKVASTAVCIVRCVGGVARAGQQFERESTTDASSSQSRMTLESIFRYEQPADFLEPPHSAKVHLSGEGLDDLKRGVIIMARHTST</sequence>
<dbReference type="EMBL" id="JBIRWM010000015">
    <property type="protein sequence ID" value="MFI2159617.1"/>
    <property type="molecule type" value="Genomic_DNA"/>
</dbReference>
<reference evidence="1 2" key="1">
    <citation type="submission" date="2024-10" db="EMBL/GenBank/DDBJ databases">
        <title>The Natural Products Discovery Center: Release of the First 8490 Sequenced Strains for Exploring Actinobacteria Biosynthetic Diversity.</title>
        <authorList>
            <person name="Kalkreuter E."/>
            <person name="Kautsar S.A."/>
            <person name="Yang D."/>
            <person name="Bader C.D."/>
            <person name="Teijaro C.N."/>
            <person name="Fluegel L."/>
            <person name="Davis C.M."/>
            <person name="Simpson J.R."/>
            <person name="Lauterbach L."/>
            <person name="Steele A.D."/>
            <person name="Gui C."/>
            <person name="Meng S."/>
            <person name="Li G."/>
            <person name="Viehrig K."/>
            <person name="Ye F."/>
            <person name="Su P."/>
            <person name="Kiefer A.F."/>
            <person name="Nichols A."/>
            <person name="Cepeda A.J."/>
            <person name="Yan W."/>
            <person name="Fan B."/>
            <person name="Jiang Y."/>
            <person name="Adhikari A."/>
            <person name="Zheng C.-J."/>
            <person name="Schuster L."/>
            <person name="Cowan T.M."/>
            <person name="Smanski M.J."/>
            <person name="Chevrette M.G."/>
            <person name="De Carvalho L.P.S."/>
            <person name="Shen B."/>
        </authorList>
    </citation>
    <scope>NUCLEOTIDE SEQUENCE [LARGE SCALE GENOMIC DNA]</scope>
    <source>
        <strain evidence="1 2">NPDC020295</strain>
    </source>
</reference>
<dbReference type="RefSeq" id="WP_079082272.1">
    <property type="nucleotide sequence ID" value="NZ_JBIRUT010000003.1"/>
</dbReference>
<dbReference type="Proteomes" id="UP001611397">
    <property type="component" value="Unassembled WGS sequence"/>
</dbReference>
<gene>
    <name evidence="1" type="ORF">ACH49L_28655</name>
</gene>
<protein>
    <submittedName>
        <fullName evidence="1">Uncharacterized protein</fullName>
    </submittedName>
</protein>
<organism evidence="1 2">
    <name type="scientific">Streptomyces olivaceoviridis</name>
    <name type="common">Streptomyces corchorusii</name>
    <dbReference type="NCBI Taxonomy" id="1921"/>
    <lineage>
        <taxon>Bacteria</taxon>
        <taxon>Bacillati</taxon>
        <taxon>Actinomycetota</taxon>
        <taxon>Actinomycetes</taxon>
        <taxon>Kitasatosporales</taxon>
        <taxon>Streptomycetaceae</taxon>
        <taxon>Streptomyces</taxon>
    </lineage>
</organism>
<keyword evidence="2" id="KW-1185">Reference proteome</keyword>
<accession>A0ABW7VJF0</accession>
<comment type="caution">
    <text evidence="1">The sequence shown here is derived from an EMBL/GenBank/DDBJ whole genome shotgun (WGS) entry which is preliminary data.</text>
</comment>
<proteinExistence type="predicted"/>
<name>A0ABW7VJF0_STROI</name>